<dbReference type="CDD" id="cd00093">
    <property type="entry name" value="HTH_XRE"/>
    <property type="match status" value="1"/>
</dbReference>
<sequence length="156" mass="18363">MSDTPLSQYLRLLRSNHEYKQDDIAKYLGITRATYSHYENARLIPPTDSLYKLSAFYKVSLSKLVKLAIMSSNNGKTTEKAAEYITSDEEIESKFDLLYKDFLMECADMTPDDLNKWSSIEDREIIYYYHKLKGQSKRLLNYTLRMMCLKDTTDYE</sequence>
<dbReference type="InterPro" id="IPR001387">
    <property type="entry name" value="Cro/C1-type_HTH"/>
</dbReference>
<protein>
    <submittedName>
        <fullName evidence="3">Transcriptional regulator, contains XRE-family HTH domain</fullName>
    </submittedName>
</protein>
<gene>
    <name evidence="3" type="ORF">SAMN04487928_108100</name>
</gene>
<dbReference type="SUPFAM" id="SSF47413">
    <property type="entry name" value="lambda repressor-like DNA-binding domains"/>
    <property type="match status" value="1"/>
</dbReference>
<organism evidence="3 4">
    <name type="scientific">Butyrivibrio proteoclasticus</name>
    <dbReference type="NCBI Taxonomy" id="43305"/>
    <lineage>
        <taxon>Bacteria</taxon>
        <taxon>Bacillati</taxon>
        <taxon>Bacillota</taxon>
        <taxon>Clostridia</taxon>
        <taxon>Lachnospirales</taxon>
        <taxon>Lachnospiraceae</taxon>
        <taxon>Butyrivibrio</taxon>
    </lineage>
</organism>
<evidence type="ECO:0000256" key="1">
    <source>
        <dbReference type="ARBA" id="ARBA00023125"/>
    </source>
</evidence>
<dbReference type="Gene3D" id="1.10.260.40">
    <property type="entry name" value="lambda repressor-like DNA-binding domains"/>
    <property type="match status" value="1"/>
</dbReference>
<evidence type="ECO:0000313" key="4">
    <source>
        <dbReference type="Proteomes" id="UP000182624"/>
    </source>
</evidence>
<dbReference type="Proteomes" id="UP000182624">
    <property type="component" value="Unassembled WGS sequence"/>
</dbReference>
<feature type="domain" description="HTH cro/C1-type" evidence="2">
    <location>
        <begin position="10"/>
        <end position="64"/>
    </location>
</feature>
<dbReference type="RefSeq" id="WP_074886354.1">
    <property type="nucleotide sequence ID" value="NZ_FOXO01000008.1"/>
</dbReference>
<dbReference type="InterPro" id="IPR010982">
    <property type="entry name" value="Lambda_DNA-bd_dom_sf"/>
</dbReference>
<name>A0A1I5TAM4_9FIRM</name>
<dbReference type="PROSITE" id="PS50943">
    <property type="entry name" value="HTH_CROC1"/>
    <property type="match status" value="1"/>
</dbReference>
<evidence type="ECO:0000313" key="3">
    <source>
        <dbReference type="EMBL" id="SFP80028.1"/>
    </source>
</evidence>
<keyword evidence="1" id="KW-0238">DNA-binding</keyword>
<accession>A0A1I5TAM4</accession>
<dbReference type="Pfam" id="PF01381">
    <property type="entry name" value="HTH_3"/>
    <property type="match status" value="1"/>
</dbReference>
<dbReference type="OrthoDB" id="2222263at2"/>
<proteinExistence type="predicted"/>
<dbReference type="EMBL" id="FOXO01000008">
    <property type="protein sequence ID" value="SFP80028.1"/>
    <property type="molecule type" value="Genomic_DNA"/>
</dbReference>
<dbReference type="PANTHER" id="PTHR46558">
    <property type="entry name" value="TRACRIPTIONAL REGULATORY PROTEIN-RELATED-RELATED"/>
    <property type="match status" value="1"/>
</dbReference>
<dbReference type="PANTHER" id="PTHR46558:SF11">
    <property type="entry name" value="HTH-TYPE TRANSCRIPTIONAL REGULATOR XRE"/>
    <property type="match status" value="1"/>
</dbReference>
<dbReference type="SMART" id="SM00530">
    <property type="entry name" value="HTH_XRE"/>
    <property type="match status" value="1"/>
</dbReference>
<evidence type="ECO:0000259" key="2">
    <source>
        <dbReference type="PROSITE" id="PS50943"/>
    </source>
</evidence>
<dbReference type="GO" id="GO:0003677">
    <property type="term" value="F:DNA binding"/>
    <property type="evidence" value="ECO:0007669"/>
    <property type="project" value="UniProtKB-KW"/>
</dbReference>
<keyword evidence="4" id="KW-1185">Reference proteome</keyword>
<reference evidence="4" key="1">
    <citation type="submission" date="2016-10" db="EMBL/GenBank/DDBJ databases">
        <authorList>
            <person name="Varghese N."/>
            <person name="Submissions S."/>
        </authorList>
    </citation>
    <scope>NUCLEOTIDE SEQUENCE [LARGE SCALE GENOMIC DNA]</scope>
    <source>
        <strain evidence="4">P18</strain>
    </source>
</reference>
<dbReference type="AlphaFoldDB" id="A0A1I5TAM4"/>